<evidence type="ECO:0000313" key="3">
    <source>
        <dbReference type="Proteomes" id="UP000189004"/>
    </source>
</evidence>
<name>A0A1V3C2P1_9ACTN</name>
<keyword evidence="3" id="KW-1185">Reference proteome</keyword>
<proteinExistence type="predicted"/>
<dbReference type="RefSeq" id="WP_077691193.1">
    <property type="nucleotide sequence ID" value="NZ_MCOK01000001.1"/>
</dbReference>
<dbReference type="EMBL" id="MCOK01000001">
    <property type="protein sequence ID" value="OOC54776.1"/>
    <property type="molecule type" value="Genomic_DNA"/>
</dbReference>
<keyword evidence="1" id="KW-0732">Signal</keyword>
<organism evidence="2 3">
    <name type="scientific">Nocardiopsis sinuspersici</name>
    <dbReference type="NCBI Taxonomy" id="501010"/>
    <lineage>
        <taxon>Bacteria</taxon>
        <taxon>Bacillati</taxon>
        <taxon>Actinomycetota</taxon>
        <taxon>Actinomycetes</taxon>
        <taxon>Streptosporangiales</taxon>
        <taxon>Nocardiopsidaceae</taxon>
        <taxon>Nocardiopsis</taxon>
    </lineage>
</organism>
<accession>A0A1V3C2P1</accession>
<reference evidence="3" key="1">
    <citation type="submission" date="2016-08" db="EMBL/GenBank/DDBJ databases">
        <authorList>
            <person name="Tokovenko B."/>
            <person name="Kalinowski J."/>
        </authorList>
    </citation>
    <scope>NUCLEOTIDE SEQUENCE [LARGE SCALE GENOMIC DNA]</scope>
    <source>
        <strain evidence="3">UTMC102</strain>
    </source>
</reference>
<dbReference type="AlphaFoldDB" id="A0A1V3C2P1"/>
<protein>
    <recommendedName>
        <fullName evidence="4">Beta/gamma crystallin 'Greek key' domain-containing protein</fullName>
    </recommendedName>
</protein>
<feature type="chain" id="PRO_5038828574" description="Beta/gamma crystallin 'Greek key' domain-containing protein" evidence="1">
    <location>
        <begin position="24"/>
        <end position="186"/>
    </location>
</feature>
<gene>
    <name evidence="2" type="ORF">NOSIN_13960</name>
</gene>
<evidence type="ECO:0000313" key="2">
    <source>
        <dbReference type="EMBL" id="OOC54776.1"/>
    </source>
</evidence>
<dbReference type="OrthoDB" id="5123238at2"/>
<comment type="caution">
    <text evidence="2">The sequence shown here is derived from an EMBL/GenBank/DDBJ whole genome shotgun (WGS) entry which is preliminary data.</text>
</comment>
<dbReference type="Gene3D" id="2.60.20.10">
    <property type="entry name" value="Crystallins"/>
    <property type="match status" value="1"/>
</dbReference>
<evidence type="ECO:0000256" key="1">
    <source>
        <dbReference type="SAM" id="SignalP"/>
    </source>
</evidence>
<feature type="signal peptide" evidence="1">
    <location>
        <begin position="1"/>
        <end position="23"/>
    </location>
</feature>
<dbReference type="STRING" id="501010.NOSIN_13960"/>
<dbReference type="Proteomes" id="UP000189004">
    <property type="component" value="Unassembled WGS sequence"/>
</dbReference>
<evidence type="ECO:0008006" key="4">
    <source>
        <dbReference type="Google" id="ProtNLM"/>
    </source>
</evidence>
<sequence length="186" mass="19638">MTSPHGRPRAAALVLVTAAAAMASVTTTAAAPAPASADTRQHCISDTGTGQERCFASFDEAIAAAEKETGRTLEEQERALDGSGASLRAAGAGLIIGTYFEHENFGGATFTLYGDDLCTGGDDTEFWFTFPDDWQNLISSAQPWATCALWLHSGPDGTGDRDGPYRENTNYVGDYMNDRAVSTTLG</sequence>